<protein>
    <recommendedName>
        <fullName evidence="4">Ricin B lectin domain-containing protein</fullName>
    </recommendedName>
</protein>
<dbReference type="EMBL" id="BAAASR010000021">
    <property type="protein sequence ID" value="GAA2504089.1"/>
    <property type="molecule type" value="Genomic_DNA"/>
</dbReference>
<evidence type="ECO:0000256" key="1">
    <source>
        <dbReference type="SAM" id="MobiDB-lite"/>
    </source>
</evidence>
<reference evidence="2 3" key="1">
    <citation type="journal article" date="2019" name="Int. J. Syst. Evol. Microbiol.">
        <title>The Global Catalogue of Microorganisms (GCM) 10K type strain sequencing project: providing services to taxonomists for standard genome sequencing and annotation.</title>
        <authorList>
            <consortium name="The Broad Institute Genomics Platform"/>
            <consortium name="The Broad Institute Genome Sequencing Center for Infectious Disease"/>
            <person name="Wu L."/>
            <person name="Ma J."/>
        </authorList>
    </citation>
    <scope>NUCLEOTIDE SEQUENCE [LARGE SCALE GENOMIC DNA]</scope>
    <source>
        <strain evidence="2 3">JCM 5062</strain>
    </source>
</reference>
<name>A0ABN3MLB7_9ACTN</name>
<organism evidence="2 3">
    <name type="scientific">Streptomyces gobitricini</name>
    <dbReference type="NCBI Taxonomy" id="68211"/>
    <lineage>
        <taxon>Bacteria</taxon>
        <taxon>Bacillati</taxon>
        <taxon>Actinomycetota</taxon>
        <taxon>Actinomycetes</taxon>
        <taxon>Kitasatosporales</taxon>
        <taxon>Streptomycetaceae</taxon>
        <taxon>Streptomyces</taxon>
    </lineage>
</organism>
<comment type="caution">
    <text evidence="2">The sequence shown here is derived from an EMBL/GenBank/DDBJ whole genome shotgun (WGS) entry which is preliminary data.</text>
</comment>
<keyword evidence="3" id="KW-1185">Reference proteome</keyword>
<feature type="region of interest" description="Disordered" evidence="1">
    <location>
        <begin position="145"/>
        <end position="194"/>
    </location>
</feature>
<gene>
    <name evidence="2" type="ORF">GCM10010393_40870</name>
</gene>
<sequence length="194" mass="21491">MFPNTLDTFVTSVRHGKEMMMIHRVTGGYLTHNGDLQIETDPVENIHNKRHLWVAHLDGYYKGNAVYLFQNKREDKYLSINPDNVRDGMRFTDLVDPKDPQAAKKANAQRFLVLPMCSNGGYALVPVLATEYALMPMGNRPGPGCDRPLPHWGGQSSDNASHDFVRAPDQPEREDPTDRDITGSVGRAGGAGGS</sequence>
<accession>A0ABN3MLB7</accession>
<dbReference type="RefSeq" id="WP_344363272.1">
    <property type="nucleotide sequence ID" value="NZ_BAAASR010000021.1"/>
</dbReference>
<dbReference type="Proteomes" id="UP001499942">
    <property type="component" value="Unassembled WGS sequence"/>
</dbReference>
<evidence type="ECO:0000313" key="2">
    <source>
        <dbReference type="EMBL" id="GAA2504089.1"/>
    </source>
</evidence>
<feature type="compositionally biased region" description="Basic and acidic residues" evidence="1">
    <location>
        <begin position="160"/>
        <end position="181"/>
    </location>
</feature>
<evidence type="ECO:0008006" key="4">
    <source>
        <dbReference type="Google" id="ProtNLM"/>
    </source>
</evidence>
<evidence type="ECO:0000313" key="3">
    <source>
        <dbReference type="Proteomes" id="UP001499942"/>
    </source>
</evidence>
<proteinExistence type="predicted"/>